<name>A0A168R1K3_ABSGL</name>
<dbReference type="OMA" id="ICAHEIA"/>
<evidence type="ECO:0000313" key="3">
    <source>
        <dbReference type="Proteomes" id="UP000078561"/>
    </source>
</evidence>
<reference evidence="2" key="1">
    <citation type="submission" date="2016-04" db="EMBL/GenBank/DDBJ databases">
        <authorList>
            <person name="Evans L.H."/>
            <person name="Alamgir A."/>
            <person name="Owens N."/>
            <person name="Weber N.D."/>
            <person name="Virtaneva K."/>
            <person name="Barbian K."/>
            <person name="Babar A."/>
            <person name="Rosenke K."/>
        </authorList>
    </citation>
    <scope>NUCLEOTIDE SEQUENCE [LARGE SCALE GENOMIC DNA]</scope>
    <source>
        <strain evidence="2">CBS 101.48</strain>
    </source>
</reference>
<protein>
    <submittedName>
        <fullName evidence="2">Uncharacterized protein</fullName>
    </submittedName>
</protein>
<sequence length="395" mass="44984">MARGRQLKTQLRQYSSTSHTNDPPPASSPPSSVTDKLTKLRIEQSRAVANRRQRQQVPQQSIVLDHGLPPWTTATSTLSDNSSSSNNIPTYRRAAGPPPPPSWTRPRPAPAPSPRYHRPIPATTFPTLVQLCCRQLTTLQASLIRPIQHLPVHVKQCLLLEWSSYSPSLVTDATMPLFEKTAYEELWLEASQVSLQRLIRAFWKVETPTVDDDDDDDDSDNDNDDTVVDDWEDLHDNDDDDDDGVPRCVLSTQEEQWSDLYTTLAPSLSTRIILSSPWLGQSLVSLNVSWTPPSYWPKLAYLMVSTLPHLMWLYSAGCLDRTQGPQVVSLLSHGMRKLKFWDLGFYDDWLDVSLIDWQRDLLELKTLCVSSSKRADLLVWLKHHNLSRIKLIWID</sequence>
<keyword evidence="3" id="KW-1185">Reference proteome</keyword>
<feature type="region of interest" description="Disordered" evidence="1">
    <location>
        <begin position="1"/>
        <end position="119"/>
    </location>
</feature>
<feature type="region of interest" description="Disordered" evidence="1">
    <location>
        <begin position="209"/>
        <end position="245"/>
    </location>
</feature>
<dbReference type="Proteomes" id="UP000078561">
    <property type="component" value="Unassembled WGS sequence"/>
</dbReference>
<feature type="compositionally biased region" description="Polar residues" evidence="1">
    <location>
        <begin position="7"/>
        <end position="21"/>
    </location>
</feature>
<dbReference type="EMBL" id="LT554481">
    <property type="protein sequence ID" value="SAM05944.1"/>
    <property type="molecule type" value="Genomic_DNA"/>
</dbReference>
<evidence type="ECO:0000256" key="1">
    <source>
        <dbReference type="SAM" id="MobiDB-lite"/>
    </source>
</evidence>
<feature type="compositionally biased region" description="Acidic residues" evidence="1">
    <location>
        <begin position="209"/>
        <end position="243"/>
    </location>
</feature>
<feature type="compositionally biased region" description="Pro residues" evidence="1">
    <location>
        <begin position="96"/>
        <end position="113"/>
    </location>
</feature>
<organism evidence="2">
    <name type="scientific">Absidia glauca</name>
    <name type="common">Pin mould</name>
    <dbReference type="NCBI Taxonomy" id="4829"/>
    <lineage>
        <taxon>Eukaryota</taxon>
        <taxon>Fungi</taxon>
        <taxon>Fungi incertae sedis</taxon>
        <taxon>Mucoromycota</taxon>
        <taxon>Mucoromycotina</taxon>
        <taxon>Mucoromycetes</taxon>
        <taxon>Mucorales</taxon>
        <taxon>Cunninghamellaceae</taxon>
        <taxon>Absidia</taxon>
    </lineage>
</organism>
<gene>
    <name evidence="2" type="primary">ABSGL_11819.1 scaffold 12340</name>
</gene>
<evidence type="ECO:0000313" key="2">
    <source>
        <dbReference type="EMBL" id="SAM05944.1"/>
    </source>
</evidence>
<dbReference type="InParanoid" id="A0A168R1K3"/>
<dbReference type="AlphaFoldDB" id="A0A168R1K3"/>
<proteinExistence type="predicted"/>
<dbReference type="OrthoDB" id="341898at2759"/>
<feature type="compositionally biased region" description="Low complexity" evidence="1">
    <location>
        <begin position="72"/>
        <end position="95"/>
    </location>
</feature>
<accession>A0A168R1K3</accession>